<feature type="region of interest" description="Disordered" evidence="1">
    <location>
        <begin position="342"/>
        <end position="495"/>
    </location>
</feature>
<dbReference type="AlphaFoldDB" id="A0A812RTU9"/>
<feature type="compositionally biased region" description="Basic and acidic residues" evidence="1">
    <location>
        <begin position="481"/>
        <end position="495"/>
    </location>
</feature>
<evidence type="ECO:0000313" key="3">
    <source>
        <dbReference type="Proteomes" id="UP000601435"/>
    </source>
</evidence>
<reference evidence="2" key="1">
    <citation type="submission" date="2021-02" db="EMBL/GenBank/DDBJ databases">
        <authorList>
            <person name="Dougan E. K."/>
            <person name="Rhodes N."/>
            <person name="Thang M."/>
            <person name="Chan C."/>
        </authorList>
    </citation>
    <scope>NUCLEOTIDE SEQUENCE</scope>
</reference>
<proteinExistence type="predicted"/>
<evidence type="ECO:0000313" key="2">
    <source>
        <dbReference type="EMBL" id="CAE7453928.1"/>
    </source>
</evidence>
<dbReference type="Proteomes" id="UP000601435">
    <property type="component" value="Unassembled WGS sequence"/>
</dbReference>
<accession>A0A812RTU9</accession>
<feature type="compositionally biased region" description="Basic and acidic residues" evidence="1">
    <location>
        <begin position="374"/>
        <end position="396"/>
    </location>
</feature>
<dbReference type="OrthoDB" id="469002at2759"/>
<dbReference type="EMBL" id="CAJNJA010020007">
    <property type="protein sequence ID" value="CAE7453928.1"/>
    <property type="molecule type" value="Genomic_DNA"/>
</dbReference>
<keyword evidence="3" id="KW-1185">Reference proteome</keyword>
<sequence>CQFEGSSMWPWRMQAGKKKGLSLPILEKQKKPKKRKLDELEQRKKALEEESAKKQKEIEDETKRIRAVGEAERRAKEQRAKQTPKVSAKRAKETENAYSEACRALENSQSDFIESLQKVQDSAQQLQTSMALALERAIEHREEQAKHRLYTLAKQKTTKPEVPKAKARPQVPARKADQLPAWTVLGSSKEYYELNDDLQNRFGIRLIWRARDCKGRSKAMDEWHCYPVGRGRADKQDREGNPYTVLGSLPPSKTMCSVCWNEGHWKNQCKVRELVYELWEPALTVLQPKEKLRKFFPMRNIVIDKNKDEKDQHSRYFPAISFVDYGAISSQIRDANKKFAEAKRKHPDMFPEIEPPTEEQGERSVPYAVSKKMAKPDPVSEDKPEQDATMETRKSALMDMQGSAKRRRSKVLDQAKSSEVVNLEDDSQNAESKKSSGKGKQNIWTEAPSLPPGSGGPSSGTAMEATTSENKESKPNAWYSLEKKGPKPWMHKEPTDLEYPTYHRCLKMD</sequence>
<evidence type="ECO:0000256" key="1">
    <source>
        <dbReference type="SAM" id="MobiDB-lite"/>
    </source>
</evidence>
<comment type="caution">
    <text evidence="2">The sequence shown here is derived from an EMBL/GenBank/DDBJ whole genome shotgun (WGS) entry which is preliminary data.</text>
</comment>
<feature type="region of interest" description="Disordered" evidence="1">
    <location>
        <begin position="68"/>
        <end position="93"/>
    </location>
</feature>
<feature type="region of interest" description="Disordered" evidence="1">
    <location>
        <begin position="1"/>
        <end position="38"/>
    </location>
</feature>
<protein>
    <submittedName>
        <fullName evidence="2">Uncharacterized protein</fullName>
    </submittedName>
</protein>
<feature type="compositionally biased region" description="Basic and acidic residues" evidence="1">
    <location>
        <begin position="68"/>
        <end position="80"/>
    </location>
</feature>
<gene>
    <name evidence="2" type="ORF">SNEC2469_LOCUS12601</name>
</gene>
<name>A0A812RTU9_9DINO</name>
<feature type="non-terminal residue" evidence="2">
    <location>
        <position position="1"/>
    </location>
</feature>
<organism evidence="2 3">
    <name type="scientific">Symbiodinium necroappetens</name>
    <dbReference type="NCBI Taxonomy" id="1628268"/>
    <lineage>
        <taxon>Eukaryota</taxon>
        <taxon>Sar</taxon>
        <taxon>Alveolata</taxon>
        <taxon>Dinophyceae</taxon>
        <taxon>Suessiales</taxon>
        <taxon>Symbiodiniaceae</taxon>
        <taxon>Symbiodinium</taxon>
    </lineage>
</organism>